<organism evidence="13 14">
    <name type="scientific">Candidatus Magasanikbacteria bacterium CG10_big_fil_rev_8_21_14_0_10_36_32</name>
    <dbReference type="NCBI Taxonomy" id="1974646"/>
    <lineage>
        <taxon>Bacteria</taxon>
        <taxon>Candidatus Magasanikiibacteriota</taxon>
    </lineage>
</organism>
<dbReference type="SMART" id="SM00662">
    <property type="entry name" value="RPOLD"/>
    <property type="match status" value="1"/>
</dbReference>
<comment type="caution">
    <text evidence="13">The sequence shown here is derived from an EMBL/GenBank/DDBJ whole genome shotgun (WGS) entry which is preliminary data.</text>
</comment>
<dbReference type="InterPro" id="IPR011773">
    <property type="entry name" value="DNA-dir_RpoA"/>
</dbReference>
<evidence type="ECO:0000256" key="4">
    <source>
        <dbReference type="ARBA" id="ARBA00022478"/>
    </source>
</evidence>
<feature type="region of interest" description="Disordered" evidence="11">
    <location>
        <begin position="231"/>
        <end position="270"/>
    </location>
</feature>
<feature type="compositionally biased region" description="Basic residues" evidence="11">
    <location>
        <begin position="257"/>
        <end position="270"/>
    </location>
</feature>
<dbReference type="GO" id="GO:0000428">
    <property type="term" value="C:DNA-directed RNA polymerase complex"/>
    <property type="evidence" value="ECO:0007669"/>
    <property type="project" value="UniProtKB-KW"/>
</dbReference>
<evidence type="ECO:0000256" key="1">
    <source>
        <dbReference type="ARBA" id="ARBA00007123"/>
    </source>
</evidence>
<dbReference type="InterPro" id="IPR011262">
    <property type="entry name" value="DNA-dir_RNA_pol_insert"/>
</dbReference>
<evidence type="ECO:0000256" key="8">
    <source>
        <dbReference type="ARBA" id="ARBA00032524"/>
    </source>
</evidence>
<evidence type="ECO:0000256" key="3">
    <source>
        <dbReference type="ARBA" id="ARBA00015972"/>
    </source>
</evidence>
<evidence type="ECO:0000256" key="5">
    <source>
        <dbReference type="ARBA" id="ARBA00022679"/>
    </source>
</evidence>
<evidence type="ECO:0000313" key="14">
    <source>
        <dbReference type="Proteomes" id="UP000231426"/>
    </source>
</evidence>
<dbReference type="GO" id="GO:0003899">
    <property type="term" value="F:DNA-directed RNA polymerase activity"/>
    <property type="evidence" value="ECO:0007669"/>
    <property type="project" value="UniProtKB-EC"/>
</dbReference>
<proteinExistence type="inferred from homology"/>
<evidence type="ECO:0000256" key="11">
    <source>
        <dbReference type="SAM" id="MobiDB-lite"/>
    </source>
</evidence>
<dbReference type="InterPro" id="IPR011263">
    <property type="entry name" value="DNA-dir_RNA_pol_RpoA/D/Rpb3"/>
</dbReference>
<feature type="compositionally biased region" description="Acidic residues" evidence="11">
    <location>
        <begin position="242"/>
        <end position="251"/>
    </location>
</feature>
<dbReference type="InterPro" id="IPR036603">
    <property type="entry name" value="RBP11-like"/>
</dbReference>
<dbReference type="CDD" id="cd06928">
    <property type="entry name" value="RNAP_alpha_NTD"/>
    <property type="match status" value="1"/>
</dbReference>
<keyword evidence="4 13" id="KW-0240">DNA-directed RNA polymerase</keyword>
<keyword evidence="5" id="KW-0808">Transferase</keyword>
<dbReference type="NCBIfam" id="TIGR02027">
    <property type="entry name" value="rpoA"/>
    <property type="match status" value="1"/>
</dbReference>
<sequence length="270" mass="29621">MENLLLPSKVEFQQGEQANAGSIVIMPCYHGYGATLGNALRRVLLSSLPGAAVESFKIRGVQHEFTTVEGVKEDVVEVMLNLKQLIVKVYGDEPVVLSLSKKGPGVVTADDFEGNSNVEIFNKDLVIANLTNNKTFELEVTVGSGRGFKAAEEKDRQNFDLGTIMVDSIYTPVRDVGYHIEFARVGDITNYEKLTVNIETNGTITPSEAMRQATQILIDHFNIVLLASQEQSGKDGVSQTEVAEEDVVETETEPKTKKTKAVKAKKKTKK</sequence>
<dbReference type="SUPFAM" id="SSF56553">
    <property type="entry name" value="Insert subdomain of RNA polymerase alpha subunit"/>
    <property type="match status" value="1"/>
</dbReference>
<dbReference type="FunFam" id="2.170.120.12:FF:000001">
    <property type="entry name" value="DNA-directed RNA polymerase subunit alpha"/>
    <property type="match status" value="1"/>
</dbReference>
<evidence type="ECO:0000256" key="7">
    <source>
        <dbReference type="ARBA" id="ARBA00023163"/>
    </source>
</evidence>
<keyword evidence="6" id="KW-0548">Nucleotidyltransferase</keyword>
<comment type="similarity">
    <text evidence="1">Belongs to the RNA polymerase alpha chain family.</text>
</comment>
<dbReference type="EC" id="2.7.7.6" evidence="2"/>
<dbReference type="Gene3D" id="3.30.1360.10">
    <property type="entry name" value="RNA polymerase, RBP11-like subunit"/>
    <property type="match status" value="1"/>
</dbReference>
<dbReference type="Pfam" id="PF01193">
    <property type="entry name" value="RNA_pol_L"/>
    <property type="match status" value="1"/>
</dbReference>
<reference evidence="14" key="1">
    <citation type="submission" date="2017-09" db="EMBL/GenBank/DDBJ databases">
        <title>Depth-based differentiation of microbial function through sediment-hosted aquifers and enrichment of novel symbionts in the deep terrestrial subsurface.</title>
        <authorList>
            <person name="Probst A.J."/>
            <person name="Ladd B."/>
            <person name="Jarett J.K."/>
            <person name="Geller-Mcgrath D.E."/>
            <person name="Sieber C.M.K."/>
            <person name="Emerson J.B."/>
            <person name="Anantharaman K."/>
            <person name="Thomas B.C."/>
            <person name="Malmstrom R."/>
            <person name="Stieglmeier M."/>
            <person name="Klingl A."/>
            <person name="Woyke T."/>
            <person name="Ryan C.M."/>
            <person name="Banfield J.F."/>
        </authorList>
    </citation>
    <scope>NUCLEOTIDE SEQUENCE [LARGE SCALE GENOMIC DNA]</scope>
</reference>
<evidence type="ECO:0000256" key="6">
    <source>
        <dbReference type="ARBA" id="ARBA00022695"/>
    </source>
</evidence>
<dbReference type="Proteomes" id="UP000231426">
    <property type="component" value="Unassembled WGS sequence"/>
</dbReference>
<dbReference type="Gene3D" id="2.170.120.12">
    <property type="entry name" value="DNA-directed RNA polymerase, insert domain"/>
    <property type="match status" value="1"/>
</dbReference>
<evidence type="ECO:0000313" key="13">
    <source>
        <dbReference type="EMBL" id="PIT88758.1"/>
    </source>
</evidence>
<evidence type="ECO:0000256" key="9">
    <source>
        <dbReference type="ARBA" id="ARBA00033070"/>
    </source>
</evidence>
<comment type="catalytic activity">
    <reaction evidence="10">
        <text>RNA(n) + a ribonucleoside 5'-triphosphate = RNA(n+1) + diphosphate</text>
        <dbReference type="Rhea" id="RHEA:21248"/>
        <dbReference type="Rhea" id="RHEA-COMP:14527"/>
        <dbReference type="Rhea" id="RHEA-COMP:17342"/>
        <dbReference type="ChEBI" id="CHEBI:33019"/>
        <dbReference type="ChEBI" id="CHEBI:61557"/>
        <dbReference type="ChEBI" id="CHEBI:140395"/>
        <dbReference type="EC" id="2.7.7.6"/>
    </reaction>
</comment>
<name>A0A2M6W7G5_9BACT</name>
<dbReference type="Pfam" id="PF01000">
    <property type="entry name" value="RNA_pol_A_bac"/>
    <property type="match status" value="1"/>
</dbReference>
<evidence type="ECO:0000256" key="10">
    <source>
        <dbReference type="ARBA" id="ARBA00048552"/>
    </source>
</evidence>
<dbReference type="GO" id="GO:0006351">
    <property type="term" value="P:DNA-templated transcription"/>
    <property type="evidence" value="ECO:0007669"/>
    <property type="project" value="InterPro"/>
</dbReference>
<protein>
    <recommendedName>
        <fullName evidence="3">DNA-directed RNA polymerase subunit alpha</fullName>
        <ecNumber evidence="2">2.7.7.6</ecNumber>
    </recommendedName>
    <alternativeName>
        <fullName evidence="9">RNA polymerase subunit alpha</fullName>
    </alternativeName>
    <alternativeName>
        <fullName evidence="8">Transcriptase subunit alpha</fullName>
    </alternativeName>
</protein>
<dbReference type="GO" id="GO:0046983">
    <property type="term" value="F:protein dimerization activity"/>
    <property type="evidence" value="ECO:0007669"/>
    <property type="project" value="InterPro"/>
</dbReference>
<dbReference type="AlphaFoldDB" id="A0A2M6W7G5"/>
<dbReference type="GO" id="GO:0003677">
    <property type="term" value="F:DNA binding"/>
    <property type="evidence" value="ECO:0007669"/>
    <property type="project" value="InterPro"/>
</dbReference>
<dbReference type="EMBL" id="PFBV01000001">
    <property type="protein sequence ID" value="PIT88758.1"/>
    <property type="molecule type" value="Genomic_DNA"/>
</dbReference>
<accession>A0A2M6W7G5</accession>
<keyword evidence="7" id="KW-0804">Transcription</keyword>
<dbReference type="SUPFAM" id="SSF55257">
    <property type="entry name" value="RBP11-like subunits of RNA polymerase"/>
    <property type="match status" value="1"/>
</dbReference>
<dbReference type="InterPro" id="IPR036643">
    <property type="entry name" value="RNApol_insert_sf"/>
</dbReference>
<evidence type="ECO:0000259" key="12">
    <source>
        <dbReference type="SMART" id="SM00662"/>
    </source>
</evidence>
<dbReference type="GO" id="GO:0005737">
    <property type="term" value="C:cytoplasm"/>
    <property type="evidence" value="ECO:0007669"/>
    <property type="project" value="UniProtKB-ARBA"/>
</dbReference>
<gene>
    <name evidence="13" type="primary">rpoA</name>
    <name evidence="13" type="ORF">COU29_00040</name>
</gene>
<feature type="domain" description="DNA-directed RNA polymerase RpoA/D/Rpb3-type" evidence="12">
    <location>
        <begin position="20"/>
        <end position="227"/>
    </location>
</feature>
<evidence type="ECO:0000256" key="2">
    <source>
        <dbReference type="ARBA" id="ARBA00012418"/>
    </source>
</evidence>